<dbReference type="EMBL" id="AP026933">
    <property type="protein sequence ID" value="BDT04672.1"/>
    <property type="molecule type" value="Genomic_DNA"/>
</dbReference>
<gene>
    <name evidence="3" type="ORF">SHM_23180</name>
</gene>
<evidence type="ECO:0000313" key="4">
    <source>
        <dbReference type="Proteomes" id="UP001163387"/>
    </source>
</evidence>
<proteinExistence type="predicted"/>
<dbReference type="RefSeq" id="WP_281748376.1">
    <property type="nucleotide sequence ID" value="NZ_AP026933.1"/>
</dbReference>
<keyword evidence="4" id="KW-1185">Reference proteome</keyword>
<feature type="region of interest" description="Disordered" evidence="2">
    <location>
        <begin position="224"/>
        <end position="252"/>
    </location>
</feature>
<organism evidence="3 4">
    <name type="scientific">Spiroplasma ixodetis</name>
    <dbReference type="NCBI Taxonomy" id="2141"/>
    <lineage>
        <taxon>Bacteria</taxon>
        <taxon>Bacillati</taxon>
        <taxon>Mycoplasmatota</taxon>
        <taxon>Mollicutes</taxon>
        <taxon>Entomoplasmatales</taxon>
        <taxon>Spiroplasmataceae</taxon>
        <taxon>Spiroplasma</taxon>
    </lineage>
</organism>
<evidence type="ECO:0000256" key="1">
    <source>
        <dbReference type="SAM" id="Coils"/>
    </source>
</evidence>
<sequence>MITKKEQDFINGQILENQKNIEEIEKQIQNLEKERNYFQNEISINEITIKNFKTNIIFWSEQKEKIETKIINYKNQILKLKKQKINIFKNFFIKIFSFGKININQNINNLIQQEEKNCELLKETNLNNQKKIETLNLTYNEKKENHKNLITNINKITENINKLLNHNNKLLQNNSNLLFNLLNQKQQKVIIKVDEQTIEKYESEIFKLNEKICDLENKLLSSSSDEGFHSKSTSTNSLPSSNSLSLNKQQKPQIPKVINNLKEKIKPWEETLREYPTEKGIQKNKLNF</sequence>
<dbReference type="Proteomes" id="UP001163387">
    <property type="component" value="Chromosome"/>
</dbReference>
<keyword evidence="1" id="KW-0175">Coiled coil</keyword>
<name>A0ABM8BXS5_9MOLU</name>
<evidence type="ECO:0000313" key="3">
    <source>
        <dbReference type="EMBL" id="BDT04672.1"/>
    </source>
</evidence>
<reference evidence="3 4" key="1">
    <citation type="journal article" date="2022" name="Front. Microbiol.">
        <title>Male-killing mechanisms vary between Spiroplasma species.</title>
        <authorList>
            <person name="Arai H."/>
            <person name="Inoue M."/>
            <person name="Kageyama D."/>
        </authorList>
    </citation>
    <scope>NUCLEOTIDE SEQUENCE [LARGE SCALE GENOMIC DNA]</scope>
    <source>
        <strain evidence="4">sHm</strain>
    </source>
</reference>
<accession>A0ABM8BXS5</accession>
<evidence type="ECO:0000256" key="2">
    <source>
        <dbReference type="SAM" id="MobiDB-lite"/>
    </source>
</evidence>
<feature type="compositionally biased region" description="Low complexity" evidence="2">
    <location>
        <begin position="230"/>
        <end position="251"/>
    </location>
</feature>
<protein>
    <submittedName>
        <fullName evidence="3">Uncharacterized protein</fullName>
    </submittedName>
</protein>
<feature type="coiled-coil region" evidence="1">
    <location>
        <begin position="14"/>
        <end position="218"/>
    </location>
</feature>